<name>A0A5A9W3R6_9GAMM</name>
<gene>
    <name evidence="3" type="ORF">E1H14_07890</name>
</gene>
<feature type="domain" description="Phasin" evidence="2">
    <location>
        <begin position="3"/>
        <end position="97"/>
    </location>
</feature>
<comment type="caution">
    <text evidence="3">The sequence shown here is derived from an EMBL/GenBank/DDBJ whole genome shotgun (WGS) entry which is preliminary data.</text>
</comment>
<reference evidence="3 4" key="1">
    <citation type="submission" date="2019-03" db="EMBL/GenBank/DDBJ databases">
        <title>Nitrincola sp. nov. isolated from an Indian soda lake.</title>
        <authorList>
            <person name="Joshi A."/>
            <person name="Thite S.V."/>
            <person name="Joseph N."/>
            <person name="Dhotre D."/>
            <person name="Moorthy M."/>
            <person name="Shouche Y.S."/>
        </authorList>
    </citation>
    <scope>NUCLEOTIDE SEQUENCE [LARGE SCALE GENOMIC DNA]</scope>
    <source>
        <strain evidence="3 4">MEB193</strain>
    </source>
</reference>
<dbReference type="Proteomes" id="UP000325302">
    <property type="component" value="Unassembled WGS sequence"/>
</dbReference>
<evidence type="ECO:0000256" key="1">
    <source>
        <dbReference type="SAM" id="Coils"/>
    </source>
</evidence>
<sequence>MFQDMTKIMNDSVAPLRELIDVQSRMLEELTRHQFDYTCACIDLAMKQGEEWQKCKTPVDLISLQHNYAQALEKSLRGANEQNLRALQEARAAMERIARGALTGLKRDTNEE</sequence>
<feature type="coiled-coil region" evidence="1">
    <location>
        <begin position="69"/>
        <end position="96"/>
    </location>
</feature>
<dbReference type="Pfam" id="PF09361">
    <property type="entry name" value="Phasin_2"/>
    <property type="match status" value="1"/>
</dbReference>
<dbReference type="EMBL" id="SMRS01000005">
    <property type="protein sequence ID" value="KAA0874728.1"/>
    <property type="molecule type" value="Genomic_DNA"/>
</dbReference>
<evidence type="ECO:0000313" key="3">
    <source>
        <dbReference type="EMBL" id="KAA0874728.1"/>
    </source>
</evidence>
<evidence type="ECO:0000259" key="2">
    <source>
        <dbReference type="Pfam" id="PF09361"/>
    </source>
</evidence>
<keyword evidence="1" id="KW-0175">Coiled coil</keyword>
<protein>
    <submittedName>
        <fullName evidence="3">Phasin family protein</fullName>
    </submittedName>
</protein>
<dbReference type="AlphaFoldDB" id="A0A5A9W3R6"/>
<dbReference type="OrthoDB" id="6119631at2"/>
<accession>A0A5A9W3R6</accession>
<proteinExistence type="predicted"/>
<keyword evidence="4" id="KW-1185">Reference proteome</keyword>
<organism evidence="3 4">
    <name type="scientific">Nitrincola tapanii</name>
    <dbReference type="NCBI Taxonomy" id="1708751"/>
    <lineage>
        <taxon>Bacteria</taxon>
        <taxon>Pseudomonadati</taxon>
        <taxon>Pseudomonadota</taxon>
        <taxon>Gammaproteobacteria</taxon>
        <taxon>Oceanospirillales</taxon>
        <taxon>Oceanospirillaceae</taxon>
        <taxon>Nitrincola</taxon>
    </lineage>
</organism>
<evidence type="ECO:0000313" key="4">
    <source>
        <dbReference type="Proteomes" id="UP000325302"/>
    </source>
</evidence>
<dbReference type="InterPro" id="IPR018968">
    <property type="entry name" value="Phasin"/>
</dbReference>